<keyword evidence="4" id="KW-1185">Reference proteome</keyword>
<dbReference type="KEGG" id="smam:Mal15_35800"/>
<reference evidence="3 4" key="1">
    <citation type="submission" date="2019-02" db="EMBL/GenBank/DDBJ databases">
        <title>Planctomycetal bacteria perform biofilm scaping via a novel small molecule.</title>
        <authorList>
            <person name="Jeske O."/>
            <person name="Boedeker C."/>
            <person name="Wiegand S."/>
            <person name="Breitling P."/>
            <person name="Kallscheuer N."/>
            <person name="Jogler M."/>
            <person name="Rohde M."/>
            <person name="Petersen J."/>
            <person name="Medema M.H."/>
            <person name="Surup F."/>
            <person name="Jogler C."/>
        </authorList>
    </citation>
    <scope>NUCLEOTIDE SEQUENCE [LARGE SCALE GENOMIC DNA]</scope>
    <source>
        <strain evidence="3 4">Mal15</strain>
    </source>
</reference>
<name>A0A5B9MIT0_9BACT</name>
<dbReference type="RefSeq" id="WP_199773674.1">
    <property type="nucleotide sequence ID" value="NZ_CP036264.1"/>
</dbReference>
<dbReference type="EMBL" id="CP036264">
    <property type="protein sequence ID" value="QEF99515.1"/>
    <property type="molecule type" value="Genomic_DNA"/>
</dbReference>
<proteinExistence type="predicted"/>
<organism evidence="3 4">
    <name type="scientific">Stieleria maiorica</name>
    <dbReference type="NCBI Taxonomy" id="2795974"/>
    <lineage>
        <taxon>Bacteria</taxon>
        <taxon>Pseudomonadati</taxon>
        <taxon>Planctomycetota</taxon>
        <taxon>Planctomycetia</taxon>
        <taxon>Pirellulales</taxon>
        <taxon>Pirellulaceae</taxon>
        <taxon>Stieleria</taxon>
    </lineage>
</organism>
<sequence length="262" mass="28512" precursor="true">MIQLDLNCVSALAKSRRAAAFAALTVVMTSFAAAHHPDRENQTVRPRIDLIGPLGNRLHPSYRRVYNRPTYLGGKLAYLIAPTSQEAMAWHRAVHSGGYEPPKKHLRLEQHYFYPKPYHALNVGPRRPSDRSAGVAAEVEMLETEPLPSRHDTGSDPLPEPAAEPELEVPELDGPQLELPEIEAGGDVQSSSDAGGLSAWEVHVSQSAPFATGTTIAELVSGVKAGGVKRDETSVSRPSETPPQPLVDAAKRPIFTPSWRTR</sequence>
<evidence type="ECO:0000256" key="2">
    <source>
        <dbReference type="SAM" id="SignalP"/>
    </source>
</evidence>
<evidence type="ECO:0000313" key="4">
    <source>
        <dbReference type="Proteomes" id="UP000321353"/>
    </source>
</evidence>
<evidence type="ECO:0000313" key="3">
    <source>
        <dbReference type="EMBL" id="QEF99515.1"/>
    </source>
</evidence>
<gene>
    <name evidence="3" type="ORF">Mal15_35800</name>
</gene>
<keyword evidence="2" id="KW-0732">Signal</keyword>
<evidence type="ECO:0000256" key="1">
    <source>
        <dbReference type="SAM" id="MobiDB-lite"/>
    </source>
</evidence>
<accession>A0A5B9MIT0</accession>
<dbReference type="AlphaFoldDB" id="A0A5B9MIT0"/>
<feature type="region of interest" description="Disordered" evidence="1">
    <location>
        <begin position="224"/>
        <end position="262"/>
    </location>
</feature>
<feature type="chain" id="PRO_5022796894" evidence="2">
    <location>
        <begin position="33"/>
        <end position="262"/>
    </location>
</feature>
<feature type="region of interest" description="Disordered" evidence="1">
    <location>
        <begin position="143"/>
        <end position="168"/>
    </location>
</feature>
<feature type="signal peptide" evidence="2">
    <location>
        <begin position="1"/>
        <end position="32"/>
    </location>
</feature>
<dbReference type="Proteomes" id="UP000321353">
    <property type="component" value="Chromosome"/>
</dbReference>
<protein>
    <submittedName>
        <fullName evidence="3">Uncharacterized protein</fullName>
    </submittedName>
</protein>